<feature type="signal peptide" evidence="4">
    <location>
        <begin position="1"/>
        <end position="20"/>
    </location>
</feature>
<proteinExistence type="predicted"/>
<reference evidence="5" key="2">
    <citation type="submission" date="2020-02" db="EMBL/GenBank/DDBJ databases">
        <authorList>
            <person name="Gilchrist C.L.M."/>
            <person name="Chooi Y.-H."/>
        </authorList>
    </citation>
    <scope>NUCLEOTIDE SEQUENCE</scope>
    <source>
        <strain evidence="5">MST-FP2251</strain>
    </source>
</reference>
<evidence type="ECO:0000256" key="3">
    <source>
        <dbReference type="SAM" id="MobiDB-lite"/>
    </source>
</evidence>
<dbReference type="PANTHER" id="PTHR47700:SF2">
    <property type="entry name" value="CHITINASE"/>
    <property type="match status" value="1"/>
</dbReference>
<feature type="region of interest" description="Disordered" evidence="3">
    <location>
        <begin position="112"/>
        <end position="146"/>
    </location>
</feature>
<evidence type="ECO:0000256" key="1">
    <source>
        <dbReference type="ARBA" id="ARBA00022669"/>
    </source>
</evidence>
<evidence type="ECO:0000313" key="6">
    <source>
        <dbReference type="Proteomes" id="UP001194746"/>
    </source>
</evidence>
<dbReference type="EMBL" id="VCAU01000228">
    <property type="protein sequence ID" value="KAF9882734.1"/>
    <property type="molecule type" value="Genomic_DNA"/>
</dbReference>
<keyword evidence="4" id="KW-0732">Signal</keyword>
<evidence type="ECO:0000256" key="4">
    <source>
        <dbReference type="SAM" id="SignalP"/>
    </source>
</evidence>
<keyword evidence="2" id="KW-0843">Virulence</keyword>
<evidence type="ECO:0000313" key="5">
    <source>
        <dbReference type="EMBL" id="KAF9882734.1"/>
    </source>
</evidence>
<keyword evidence="1" id="KW-0147">Chitin-binding</keyword>
<organism evidence="5 6">
    <name type="scientific">Aspergillus nanangensis</name>
    <dbReference type="NCBI Taxonomy" id="2582783"/>
    <lineage>
        <taxon>Eukaryota</taxon>
        <taxon>Fungi</taxon>
        <taxon>Dikarya</taxon>
        <taxon>Ascomycota</taxon>
        <taxon>Pezizomycotina</taxon>
        <taxon>Eurotiomycetes</taxon>
        <taxon>Eurotiomycetidae</taxon>
        <taxon>Eurotiales</taxon>
        <taxon>Aspergillaceae</taxon>
        <taxon>Aspergillus</taxon>
        <taxon>Aspergillus subgen. Circumdati</taxon>
    </lineage>
</organism>
<reference evidence="5" key="1">
    <citation type="journal article" date="2019" name="Beilstein J. Org. Chem.">
        <title>Nanangenines: drimane sesquiterpenoids as the dominant metabolite cohort of a novel Australian fungus, Aspergillus nanangensis.</title>
        <authorList>
            <person name="Lacey H.J."/>
            <person name="Gilchrist C.L.M."/>
            <person name="Crombie A."/>
            <person name="Kalaitzis J.A."/>
            <person name="Vuong D."/>
            <person name="Rutledge P.J."/>
            <person name="Turner P."/>
            <person name="Pitt J.I."/>
            <person name="Lacey E."/>
            <person name="Chooi Y.H."/>
            <person name="Piggott A.M."/>
        </authorList>
    </citation>
    <scope>NUCLEOTIDE SEQUENCE</scope>
    <source>
        <strain evidence="5">MST-FP2251</strain>
    </source>
</reference>
<comment type="caution">
    <text evidence="5">The sequence shown here is derived from an EMBL/GenBank/DDBJ whole genome shotgun (WGS) entry which is preliminary data.</text>
</comment>
<dbReference type="Proteomes" id="UP001194746">
    <property type="component" value="Unassembled WGS sequence"/>
</dbReference>
<accession>A0AAD4GM54</accession>
<dbReference type="AlphaFoldDB" id="A0AAD4GM54"/>
<evidence type="ECO:0000256" key="2">
    <source>
        <dbReference type="ARBA" id="ARBA00023026"/>
    </source>
</evidence>
<feature type="chain" id="PRO_5042238263" evidence="4">
    <location>
        <begin position="21"/>
        <end position="146"/>
    </location>
</feature>
<sequence>MRASRLVLLSVVGGVVSVLSQFERLELNKNPCPSACNPSGDTTKWFTYHSVDEFATCNEPLLLNFNLYTPVDDDLTHTTIRACTLGNAKSKANFLAVSGYIAPDALGETNFGPSSLQRRDETSLTSNEAACGEGPAIASSATVSRT</sequence>
<gene>
    <name evidence="5" type="ORF">FE257_005338</name>
</gene>
<dbReference type="GO" id="GO:0008061">
    <property type="term" value="F:chitin binding"/>
    <property type="evidence" value="ECO:0007669"/>
    <property type="project" value="UniProtKB-KW"/>
</dbReference>
<dbReference type="InterPro" id="IPR053214">
    <property type="entry name" value="LysM12-like"/>
</dbReference>
<keyword evidence="6" id="KW-1185">Reference proteome</keyword>
<name>A0AAD4GM54_ASPNN</name>
<protein>
    <submittedName>
        <fullName evidence="5">Uncharacterized protein</fullName>
    </submittedName>
</protein>
<dbReference type="PANTHER" id="PTHR47700">
    <property type="entry name" value="V CHITINASE, PUTATIVE (AFU_ORTHOLOGUE AFUA_6G13720)-RELATED"/>
    <property type="match status" value="1"/>
</dbReference>